<dbReference type="EMBL" id="GEDC01030088">
    <property type="protein sequence ID" value="JAS07210.1"/>
    <property type="molecule type" value="Transcribed_RNA"/>
</dbReference>
<dbReference type="SMART" id="SM00332">
    <property type="entry name" value="PP2Cc"/>
    <property type="match status" value="1"/>
</dbReference>
<feature type="compositionally biased region" description="Polar residues" evidence="10">
    <location>
        <begin position="302"/>
        <end position="323"/>
    </location>
</feature>
<feature type="compositionally biased region" description="Basic and acidic residues" evidence="10">
    <location>
        <begin position="285"/>
        <end position="297"/>
    </location>
</feature>
<feature type="domain" description="PPM-type phosphatase" evidence="11">
    <location>
        <begin position="23"/>
        <end position="591"/>
    </location>
</feature>
<evidence type="ECO:0000256" key="8">
    <source>
        <dbReference type="ARBA" id="ARBA00023211"/>
    </source>
</evidence>
<feature type="compositionally biased region" description="Polar residues" evidence="10">
    <location>
        <begin position="207"/>
        <end position="220"/>
    </location>
</feature>
<keyword evidence="8" id="KW-0464">Manganese</keyword>
<comment type="cofactor">
    <cofactor evidence="1">
        <name>Mn(2+)</name>
        <dbReference type="ChEBI" id="CHEBI:29035"/>
    </cofactor>
</comment>
<dbReference type="InterPro" id="IPR015655">
    <property type="entry name" value="PP2C"/>
</dbReference>
<evidence type="ECO:0000256" key="2">
    <source>
        <dbReference type="ARBA" id="ARBA00006702"/>
    </source>
</evidence>
<dbReference type="InterPro" id="IPR000222">
    <property type="entry name" value="PP2C_BS"/>
</dbReference>
<feature type="compositionally biased region" description="Polar residues" evidence="10">
    <location>
        <begin position="599"/>
        <end position="617"/>
    </location>
</feature>
<evidence type="ECO:0000256" key="5">
    <source>
        <dbReference type="ARBA" id="ARBA00022801"/>
    </source>
</evidence>
<comment type="similarity">
    <text evidence="2 9">Belongs to the PP2C family.</text>
</comment>
<dbReference type="InterPro" id="IPR001932">
    <property type="entry name" value="PPM-type_phosphatase-like_dom"/>
</dbReference>
<feature type="region of interest" description="Disordered" evidence="10">
    <location>
        <begin position="597"/>
        <end position="631"/>
    </location>
</feature>
<dbReference type="EMBL" id="GEDC01010523">
    <property type="protein sequence ID" value="JAS26775.1"/>
    <property type="molecule type" value="Transcribed_RNA"/>
</dbReference>
<organism evidence="13">
    <name type="scientific">Clastoptera arizonana</name>
    <name type="common">Arizona spittle bug</name>
    <dbReference type="NCBI Taxonomy" id="38151"/>
    <lineage>
        <taxon>Eukaryota</taxon>
        <taxon>Metazoa</taxon>
        <taxon>Ecdysozoa</taxon>
        <taxon>Arthropoda</taxon>
        <taxon>Hexapoda</taxon>
        <taxon>Insecta</taxon>
        <taxon>Pterygota</taxon>
        <taxon>Neoptera</taxon>
        <taxon>Paraneoptera</taxon>
        <taxon>Hemiptera</taxon>
        <taxon>Auchenorrhyncha</taxon>
        <taxon>Cercopoidea</taxon>
        <taxon>Clastopteridae</taxon>
        <taxon>Clastoptera</taxon>
    </lineage>
</organism>
<feature type="compositionally biased region" description="Basic and acidic residues" evidence="10">
    <location>
        <begin position="258"/>
        <end position="272"/>
    </location>
</feature>
<sequence length="631" mass="68232">MGAYLSEPKTDKVSSDHDGERLKCGASSMQGWRTSQEDAHNCIIDYDNEASLFAVYDGHGGHEVAEYCSKYLPDFIKSSVAYKNGNFHEALKEAFLDFDATLAKPEVISVLKEIAGAKDLDKTNSDTGDEDDEDFTNLVKEAHMPLDQVMAQYQKGEMAKPVNRLLGKEKHPGSPYLRARTSLQEGASTSGAGPSCSSSSIFDDGEVSSSSSNHNTNIAKSSKVMCNGGLTNGNSESEIGGSEDGKVSDQVAGSDEANDIKQKRGGDSKIKDGEDENNILTDSCSIKEKIKSSKTEIDETAPDSSGDPQNGEQHGVSSSSQNGDSEENGKISSSSCERPKRIPYKYKLLEESLNSESEDDESFQGSPESENVEVGSGEDDDEATEECEEEEEDDEDDDEEDDSDISIVNMKEEPGSDSGCTAVVALVKGSEVFVANAGDSRCVVCREGKAIDMSFDHKPEDEPERQRIEKAGGKVTGDGRVNGGLNLSRALGDHSYKQTSGLPATEQMITALPDIMRLEIDPLKDEFMILACDGIWNFMSSQEVVDFVLKEIRTGVKLSKICEQLFDHCLAPNTQGDGTGCDNMTCVIVQFKYKDASLKPSTDASQKRSLSSPVDSSESAKRIKLDVTSSN</sequence>
<dbReference type="InterPro" id="IPR036457">
    <property type="entry name" value="PPM-type-like_dom_sf"/>
</dbReference>
<reference evidence="13" key="1">
    <citation type="submission" date="2015-12" db="EMBL/GenBank/DDBJ databases">
        <title>De novo transcriptome assembly of four potential Pierce s Disease insect vectors from Arizona vineyards.</title>
        <authorList>
            <person name="Tassone E.E."/>
        </authorList>
    </citation>
    <scope>NUCLEOTIDE SEQUENCE</scope>
</reference>
<dbReference type="Pfam" id="PF00481">
    <property type="entry name" value="PP2C"/>
    <property type="match status" value="2"/>
</dbReference>
<evidence type="ECO:0000256" key="1">
    <source>
        <dbReference type="ARBA" id="ARBA00001936"/>
    </source>
</evidence>
<evidence type="ECO:0000256" key="9">
    <source>
        <dbReference type="RuleBase" id="RU003465"/>
    </source>
</evidence>
<accession>A0A1B6DM71</accession>
<evidence type="ECO:0000256" key="3">
    <source>
        <dbReference type="ARBA" id="ARBA00013081"/>
    </source>
</evidence>
<feature type="compositionally biased region" description="Low complexity" evidence="10">
    <location>
        <begin position="186"/>
        <end position="200"/>
    </location>
</feature>
<dbReference type="PROSITE" id="PS01032">
    <property type="entry name" value="PPM_1"/>
    <property type="match status" value="1"/>
</dbReference>
<evidence type="ECO:0000313" key="12">
    <source>
        <dbReference type="EMBL" id="JAS07210.1"/>
    </source>
</evidence>
<dbReference type="GO" id="GO:0046872">
    <property type="term" value="F:metal ion binding"/>
    <property type="evidence" value="ECO:0007669"/>
    <property type="project" value="UniProtKB-KW"/>
</dbReference>
<gene>
    <name evidence="13" type="ORF">g.32571</name>
    <name evidence="12" type="ORF">g.32572</name>
</gene>
<keyword evidence="7 9" id="KW-0904">Protein phosphatase</keyword>
<evidence type="ECO:0000256" key="10">
    <source>
        <dbReference type="SAM" id="MobiDB-lite"/>
    </source>
</evidence>
<keyword evidence="4" id="KW-0479">Metal-binding</keyword>
<evidence type="ECO:0000256" key="4">
    <source>
        <dbReference type="ARBA" id="ARBA00022723"/>
    </source>
</evidence>
<dbReference type="SUPFAM" id="SSF81606">
    <property type="entry name" value="PP2C-like"/>
    <property type="match status" value="2"/>
</dbReference>
<protein>
    <recommendedName>
        <fullName evidence="3">protein-serine/threonine phosphatase</fullName>
        <ecNumber evidence="3">3.1.3.16</ecNumber>
    </recommendedName>
</protein>
<dbReference type="PROSITE" id="PS51746">
    <property type="entry name" value="PPM_2"/>
    <property type="match status" value="1"/>
</dbReference>
<evidence type="ECO:0000259" key="11">
    <source>
        <dbReference type="PROSITE" id="PS51746"/>
    </source>
</evidence>
<dbReference type="Gene3D" id="3.60.40.10">
    <property type="entry name" value="PPM-type phosphatase domain"/>
    <property type="match status" value="2"/>
</dbReference>
<feature type="region of interest" description="Disordered" evidence="10">
    <location>
        <begin position="184"/>
        <end position="403"/>
    </location>
</feature>
<dbReference type="AlphaFoldDB" id="A0A1B6DM71"/>
<feature type="compositionally biased region" description="Acidic residues" evidence="10">
    <location>
        <begin position="376"/>
        <end position="403"/>
    </location>
</feature>
<dbReference type="EC" id="3.1.3.16" evidence="3"/>
<dbReference type="GO" id="GO:0004722">
    <property type="term" value="F:protein serine/threonine phosphatase activity"/>
    <property type="evidence" value="ECO:0007669"/>
    <property type="project" value="UniProtKB-EC"/>
</dbReference>
<keyword evidence="5 9" id="KW-0378">Hydrolase</keyword>
<dbReference type="CDD" id="cd00143">
    <property type="entry name" value="PP2Cc"/>
    <property type="match status" value="2"/>
</dbReference>
<dbReference type="PANTHER" id="PTHR13832">
    <property type="entry name" value="PROTEIN PHOSPHATASE 2C"/>
    <property type="match status" value="1"/>
</dbReference>
<dbReference type="PANTHER" id="PTHR13832:SF803">
    <property type="entry name" value="PROTEIN PHOSPHATASE 1G"/>
    <property type="match status" value="1"/>
</dbReference>
<proteinExistence type="inferred from homology"/>
<keyword evidence="6" id="KW-0460">Magnesium</keyword>
<evidence type="ECO:0000313" key="13">
    <source>
        <dbReference type="EMBL" id="JAS26775.1"/>
    </source>
</evidence>
<evidence type="ECO:0000256" key="6">
    <source>
        <dbReference type="ARBA" id="ARBA00022842"/>
    </source>
</evidence>
<name>A0A1B6DM71_9HEMI</name>
<evidence type="ECO:0000256" key="7">
    <source>
        <dbReference type="ARBA" id="ARBA00022912"/>
    </source>
</evidence>